<reference evidence="3" key="1">
    <citation type="journal article" date="2021" name="G3 (Bethesda)">
        <title>Chromosome assembled and annotated genome sequence of Aspergillus flavus NRRL 3357.</title>
        <authorList>
            <person name="Skerker J.M."/>
            <person name="Pianalto K.M."/>
            <person name="Mondo S.J."/>
            <person name="Yang K."/>
            <person name="Arkin A.P."/>
            <person name="Keller N.P."/>
            <person name="Grigoriev I.V."/>
            <person name="Louise Glass N.L."/>
        </authorList>
    </citation>
    <scope>NUCLEOTIDE SEQUENCE [LARGE SCALE GENOMIC DNA]</scope>
    <source>
        <strain evidence="3">ATCC 200026 / FGSC A1120 / IAM 13836 / NRRL 3357 / JCM 12722 / SRRC 167</strain>
    </source>
</reference>
<feature type="signal peptide" evidence="1">
    <location>
        <begin position="1"/>
        <end position="17"/>
    </location>
</feature>
<dbReference type="Proteomes" id="UP000596276">
    <property type="component" value="Chromosome 4"/>
</dbReference>
<dbReference type="AlphaFoldDB" id="A0A7U2QZG9"/>
<evidence type="ECO:0000313" key="2">
    <source>
        <dbReference type="EMBL" id="QRD89892.1"/>
    </source>
</evidence>
<feature type="chain" id="PRO_5030976195" evidence="1">
    <location>
        <begin position="18"/>
        <end position="96"/>
    </location>
</feature>
<accession>A0A7U2QZG9</accession>
<protein>
    <submittedName>
        <fullName evidence="2">Uncharacterized protein</fullName>
    </submittedName>
</protein>
<evidence type="ECO:0000313" key="3">
    <source>
        <dbReference type="Proteomes" id="UP000596276"/>
    </source>
</evidence>
<proteinExistence type="predicted"/>
<sequence length="96" mass="11179">MRFKLWSFVLFATYALADECRFDNRFTKCYWEGNGPWCGAKIQLEAKGKPGYTFMITTQNEDLEDIKGIVSKDCYKTYGTKCWLGGHKNLWCLPMV</sequence>
<name>A0A7U2QZG9_ASPFN</name>
<keyword evidence="3" id="KW-1185">Reference proteome</keyword>
<dbReference type="VEuPathDB" id="FungiDB:F9C07_2156458"/>
<evidence type="ECO:0000256" key="1">
    <source>
        <dbReference type="SAM" id="SignalP"/>
    </source>
</evidence>
<organism evidence="2 3">
    <name type="scientific">Aspergillus flavus (strain ATCC 200026 / FGSC A1120 / IAM 13836 / NRRL 3357 / JCM 12722 / SRRC 167)</name>
    <dbReference type="NCBI Taxonomy" id="332952"/>
    <lineage>
        <taxon>Eukaryota</taxon>
        <taxon>Fungi</taxon>
        <taxon>Dikarya</taxon>
        <taxon>Ascomycota</taxon>
        <taxon>Pezizomycotina</taxon>
        <taxon>Eurotiomycetes</taxon>
        <taxon>Eurotiomycetidae</taxon>
        <taxon>Eurotiales</taxon>
        <taxon>Aspergillaceae</taxon>
        <taxon>Aspergillus</taxon>
        <taxon>Aspergillus subgen. Circumdati</taxon>
    </lineage>
</organism>
<keyword evidence="1" id="KW-0732">Signal</keyword>
<gene>
    <name evidence="2" type="ORF">F9C07_2156458</name>
</gene>
<dbReference type="EMBL" id="CP044618">
    <property type="protein sequence ID" value="QRD89892.1"/>
    <property type="molecule type" value="Genomic_DNA"/>
</dbReference>